<sequence length="64" mass="7402">MEVHPHRSPCRRLSILPNSQTLKEFDDAANVAADVDAVQLQLQLMMRLLMTLLLMMLLLMMMMM</sequence>
<protein>
    <submittedName>
        <fullName evidence="2">Uncharacterized protein</fullName>
    </submittedName>
</protein>
<dbReference type="Proteomes" id="UP000828390">
    <property type="component" value="Unassembled WGS sequence"/>
</dbReference>
<keyword evidence="3" id="KW-1185">Reference proteome</keyword>
<keyword evidence="1" id="KW-1133">Transmembrane helix</keyword>
<reference evidence="2" key="2">
    <citation type="submission" date="2020-11" db="EMBL/GenBank/DDBJ databases">
        <authorList>
            <person name="McCartney M.A."/>
            <person name="Auch B."/>
            <person name="Kono T."/>
            <person name="Mallez S."/>
            <person name="Becker A."/>
            <person name="Gohl D.M."/>
            <person name="Silverstein K.A.T."/>
            <person name="Koren S."/>
            <person name="Bechman K.B."/>
            <person name="Herman A."/>
            <person name="Abrahante J.E."/>
            <person name="Garbe J."/>
        </authorList>
    </citation>
    <scope>NUCLEOTIDE SEQUENCE</scope>
    <source>
        <strain evidence="2">Duluth1</strain>
        <tissue evidence="2">Whole animal</tissue>
    </source>
</reference>
<name>A0A9D4INW1_DREPO</name>
<organism evidence="2 3">
    <name type="scientific">Dreissena polymorpha</name>
    <name type="common">Zebra mussel</name>
    <name type="synonym">Mytilus polymorpha</name>
    <dbReference type="NCBI Taxonomy" id="45954"/>
    <lineage>
        <taxon>Eukaryota</taxon>
        <taxon>Metazoa</taxon>
        <taxon>Spiralia</taxon>
        <taxon>Lophotrochozoa</taxon>
        <taxon>Mollusca</taxon>
        <taxon>Bivalvia</taxon>
        <taxon>Autobranchia</taxon>
        <taxon>Heteroconchia</taxon>
        <taxon>Euheterodonta</taxon>
        <taxon>Imparidentia</taxon>
        <taxon>Neoheterodontei</taxon>
        <taxon>Myida</taxon>
        <taxon>Dreissenoidea</taxon>
        <taxon>Dreissenidae</taxon>
        <taxon>Dreissena</taxon>
    </lineage>
</organism>
<dbReference type="AlphaFoldDB" id="A0A9D4INW1"/>
<feature type="transmembrane region" description="Helical" evidence="1">
    <location>
        <begin position="44"/>
        <end position="63"/>
    </location>
</feature>
<reference evidence="2" key="1">
    <citation type="journal article" date="2019" name="bioRxiv">
        <title>The Genome of the Zebra Mussel, Dreissena polymorpha: A Resource for Invasive Species Research.</title>
        <authorList>
            <person name="McCartney M.A."/>
            <person name="Auch B."/>
            <person name="Kono T."/>
            <person name="Mallez S."/>
            <person name="Zhang Y."/>
            <person name="Obille A."/>
            <person name="Becker A."/>
            <person name="Abrahante J.E."/>
            <person name="Garbe J."/>
            <person name="Badalamenti J.P."/>
            <person name="Herman A."/>
            <person name="Mangelson H."/>
            <person name="Liachko I."/>
            <person name="Sullivan S."/>
            <person name="Sone E.D."/>
            <person name="Koren S."/>
            <person name="Silverstein K.A.T."/>
            <person name="Beckman K.B."/>
            <person name="Gohl D.M."/>
        </authorList>
    </citation>
    <scope>NUCLEOTIDE SEQUENCE</scope>
    <source>
        <strain evidence="2">Duluth1</strain>
        <tissue evidence="2">Whole animal</tissue>
    </source>
</reference>
<evidence type="ECO:0000256" key="1">
    <source>
        <dbReference type="SAM" id="Phobius"/>
    </source>
</evidence>
<keyword evidence="1" id="KW-0472">Membrane</keyword>
<proteinExistence type="predicted"/>
<evidence type="ECO:0000313" key="2">
    <source>
        <dbReference type="EMBL" id="KAH3781295.1"/>
    </source>
</evidence>
<gene>
    <name evidence="2" type="ORF">DPMN_159122</name>
</gene>
<accession>A0A9D4INW1</accession>
<keyword evidence="1" id="KW-0812">Transmembrane</keyword>
<comment type="caution">
    <text evidence="2">The sequence shown here is derived from an EMBL/GenBank/DDBJ whole genome shotgun (WGS) entry which is preliminary data.</text>
</comment>
<evidence type="ECO:0000313" key="3">
    <source>
        <dbReference type="Proteomes" id="UP000828390"/>
    </source>
</evidence>
<dbReference type="EMBL" id="JAIWYP010000008">
    <property type="protein sequence ID" value="KAH3781295.1"/>
    <property type="molecule type" value="Genomic_DNA"/>
</dbReference>